<accession>A0A926F4M7</accession>
<gene>
    <name evidence="1" type="ORF">H8744_00915</name>
</gene>
<organism evidence="1 2">
    <name type="scientific">Jilunia laotingensis</name>
    <dbReference type="NCBI Taxonomy" id="2763675"/>
    <lineage>
        <taxon>Bacteria</taxon>
        <taxon>Pseudomonadati</taxon>
        <taxon>Bacteroidota</taxon>
        <taxon>Bacteroidia</taxon>
        <taxon>Bacteroidales</taxon>
        <taxon>Bacteroidaceae</taxon>
        <taxon>Jilunia</taxon>
    </lineage>
</organism>
<name>A0A926F4M7_9BACT</name>
<dbReference type="RefSeq" id="WP_262433040.1">
    <property type="nucleotide sequence ID" value="NZ_JACRTF010000001.1"/>
</dbReference>
<comment type="caution">
    <text evidence="1">The sequence shown here is derived from an EMBL/GenBank/DDBJ whole genome shotgun (WGS) entry which is preliminary data.</text>
</comment>
<protein>
    <submittedName>
        <fullName evidence="1">Tetratricopeptide repeat protein</fullName>
    </submittedName>
</protein>
<dbReference type="EMBL" id="JACRTF010000001">
    <property type="protein sequence ID" value="MBC8591819.1"/>
    <property type="molecule type" value="Genomic_DNA"/>
</dbReference>
<dbReference type="Proteomes" id="UP000651085">
    <property type="component" value="Unassembled WGS sequence"/>
</dbReference>
<evidence type="ECO:0000313" key="2">
    <source>
        <dbReference type="Proteomes" id="UP000651085"/>
    </source>
</evidence>
<dbReference type="AlphaFoldDB" id="A0A926F4M7"/>
<keyword evidence="2" id="KW-1185">Reference proteome</keyword>
<reference evidence="1" key="1">
    <citation type="submission" date="2020-08" db="EMBL/GenBank/DDBJ databases">
        <title>Genome public.</title>
        <authorList>
            <person name="Liu C."/>
            <person name="Sun Q."/>
        </authorList>
    </citation>
    <scope>NUCLEOTIDE SEQUENCE</scope>
    <source>
        <strain evidence="1">N12</strain>
    </source>
</reference>
<evidence type="ECO:0000313" key="1">
    <source>
        <dbReference type="EMBL" id="MBC8591819.1"/>
    </source>
</evidence>
<proteinExistence type="predicted"/>
<sequence length="263" mass="30324">MTSANLLKWIQHPEVLNKETLYELRMMLTRYPYFQSLRLLYLKNLYLLHDISFGAELRKAILYVADRRTLFYLIEGDKYALQSHKKKAVADEIPEPGLNLDRTLTLIDAFLATVPEEVTSQTSLDYTTDYTAYLLQEPDVSISVEEQADTPKLQGFELIDDFIEKSEADAGLKLPPLPEQSFVARDISEIESGTSDSVEMHSEVDEDDSCFTETLAKIYVKQRRYSKALEIIKKLSLKYPKKNAYFADQIRFLEKLIINAKSK</sequence>